<protein>
    <submittedName>
        <fullName evidence="4">Acyl carrier protein</fullName>
    </submittedName>
</protein>
<feature type="domain" description="Carrier" evidence="3">
    <location>
        <begin position="24"/>
        <end position="98"/>
    </location>
</feature>
<evidence type="ECO:0000259" key="3">
    <source>
        <dbReference type="PROSITE" id="PS50075"/>
    </source>
</evidence>
<dbReference type="Gene3D" id="1.10.1200.10">
    <property type="entry name" value="ACP-like"/>
    <property type="match status" value="1"/>
</dbReference>
<dbReference type="SMART" id="SM00823">
    <property type="entry name" value="PKS_PP"/>
    <property type="match status" value="1"/>
</dbReference>
<keyword evidence="1" id="KW-0596">Phosphopantetheine</keyword>
<dbReference type="SUPFAM" id="SSF47336">
    <property type="entry name" value="ACP-like"/>
    <property type="match status" value="1"/>
</dbReference>
<dbReference type="OrthoDB" id="4252354at2"/>
<proteinExistence type="predicted"/>
<evidence type="ECO:0000313" key="5">
    <source>
        <dbReference type="Proteomes" id="UP000317940"/>
    </source>
</evidence>
<dbReference type="Pfam" id="PF00550">
    <property type="entry name" value="PP-binding"/>
    <property type="match status" value="1"/>
</dbReference>
<reference evidence="4 5" key="1">
    <citation type="submission" date="2019-06" db="EMBL/GenBank/DDBJ databases">
        <title>Sequencing the genomes of 1000 actinobacteria strains.</title>
        <authorList>
            <person name="Klenk H.-P."/>
        </authorList>
    </citation>
    <scope>NUCLEOTIDE SEQUENCE [LARGE SCALE GENOMIC DNA]</scope>
    <source>
        <strain evidence="4 5">DSM 44826</strain>
    </source>
</reference>
<accession>A0A561UC53</accession>
<dbReference type="PROSITE" id="PS50075">
    <property type="entry name" value="CARRIER"/>
    <property type="match status" value="1"/>
</dbReference>
<evidence type="ECO:0000256" key="1">
    <source>
        <dbReference type="ARBA" id="ARBA00022450"/>
    </source>
</evidence>
<sequence>MEAIITTHHDAAATPVAAEPGAGEPVRAWLTAQLAALLGVAPEAVPFERPLGELGIDSLTAAEFSVEVEERTGVNVPLERFLGDLTLTGLIAELESGQVPA</sequence>
<dbReference type="RefSeq" id="WP_145903234.1">
    <property type="nucleotide sequence ID" value="NZ_BAAAMZ010000034.1"/>
</dbReference>
<keyword evidence="5" id="KW-1185">Reference proteome</keyword>
<evidence type="ECO:0000313" key="4">
    <source>
        <dbReference type="EMBL" id="TWF96947.1"/>
    </source>
</evidence>
<dbReference type="GO" id="GO:0017000">
    <property type="term" value="P:antibiotic biosynthetic process"/>
    <property type="evidence" value="ECO:0007669"/>
    <property type="project" value="UniProtKB-ARBA"/>
</dbReference>
<dbReference type="AlphaFoldDB" id="A0A561UC53"/>
<comment type="caution">
    <text evidence="4">The sequence shown here is derived from an EMBL/GenBank/DDBJ whole genome shotgun (WGS) entry which is preliminary data.</text>
</comment>
<dbReference type="Proteomes" id="UP000317940">
    <property type="component" value="Unassembled WGS sequence"/>
</dbReference>
<dbReference type="EMBL" id="VIWT01000001">
    <property type="protein sequence ID" value="TWF96947.1"/>
    <property type="molecule type" value="Genomic_DNA"/>
</dbReference>
<dbReference type="GO" id="GO:0031177">
    <property type="term" value="F:phosphopantetheine binding"/>
    <property type="evidence" value="ECO:0007669"/>
    <property type="project" value="InterPro"/>
</dbReference>
<gene>
    <name evidence="4" type="ORF">FHX73_11721</name>
</gene>
<evidence type="ECO:0000256" key="2">
    <source>
        <dbReference type="ARBA" id="ARBA00022553"/>
    </source>
</evidence>
<keyword evidence="2" id="KW-0597">Phosphoprotein</keyword>
<dbReference type="InterPro" id="IPR036736">
    <property type="entry name" value="ACP-like_sf"/>
</dbReference>
<organism evidence="4 5">
    <name type="scientific">Kitasatospora viridis</name>
    <dbReference type="NCBI Taxonomy" id="281105"/>
    <lineage>
        <taxon>Bacteria</taxon>
        <taxon>Bacillati</taxon>
        <taxon>Actinomycetota</taxon>
        <taxon>Actinomycetes</taxon>
        <taxon>Kitasatosporales</taxon>
        <taxon>Streptomycetaceae</taxon>
        <taxon>Kitasatospora</taxon>
    </lineage>
</organism>
<dbReference type="InterPro" id="IPR009081">
    <property type="entry name" value="PP-bd_ACP"/>
</dbReference>
<dbReference type="InterPro" id="IPR020806">
    <property type="entry name" value="PKS_PP-bd"/>
</dbReference>
<name>A0A561UC53_9ACTN</name>